<keyword evidence="4" id="KW-1185">Reference proteome</keyword>
<proteinExistence type="predicted"/>
<reference evidence="3 4" key="1">
    <citation type="submission" date="2019-03" db="EMBL/GenBank/DDBJ databases">
        <title>Three New Species of Nocardioides, Nocardioides euryhalodurans sp. nov., Nocardioides seonyuensis sp. nov. and Nocardioides eburneoflavus sp. nov. Iolated from Soil.</title>
        <authorList>
            <person name="Roh S.G."/>
            <person name="Lee C."/>
            <person name="Kim M.-K."/>
            <person name="Kim S.B."/>
        </authorList>
    </citation>
    <scope>NUCLEOTIDE SEQUENCE [LARGE SCALE GENOMIC DNA]</scope>
    <source>
        <strain evidence="3 4">MMS17-SY207-3</strain>
    </source>
</reference>
<evidence type="ECO:0000259" key="2">
    <source>
        <dbReference type="Pfam" id="PF23213"/>
    </source>
</evidence>
<gene>
    <name evidence="3" type="ORF">EXE58_11010</name>
</gene>
<evidence type="ECO:0000313" key="4">
    <source>
        <dbReference type="Proteomes" id="UP000294853"/>
    </source>
</evidence>
<sequence>MITPANLEYQNGPQDPNHWTDTYFFPISIPEAHLLVTFYVVVRANLGVMSNEVVAYGSLTDTRAEVLYVDGQMHLPAPEKFSQMESSNGLSIVAINPPRDYRIDYVGYDDTEVHVDWRGIMDPWDIHDPDHNSLLPETESERMAATSMGEGYKGHFDMTGRVTGTVKVRGREFAVDVIDRMDHSWGPRHELEMHPMNSISVHFGEDLAFRILVKLDLDAPAGQDQELAAGYVLDNGILHSIVKADIDTVRLGLAVVAMNVLVSDDRGIAYMLRAQADVGGPWNAYPSNVTWQSMMRWSLNDRYGYGVVQEHHPLPLETKRRGRWWSDPQPSISS</sequence>
<organism evidence="3 4">
    <name type="scientific">Nocardioides seonyuensis</name>
    <dbReference type="NCBI Taxonomy" id="2518371"/>
    <lineage>
        <taxon>Bacteria</taxon>
        <taxon>Bacillati</taxon>
        <taxon>Actinomycetota</taxon>
        <taxon>Actinomycetes</taxon>
        <taxon>Propionibacteriales</taxon>
        <taxon>Nocardioidaceae</taxon>
        <taxon>Nocardioides</taxon>
    </lineage>
</organism>
<feature type="domain" description="DUF7064" evidence="1">
    <location>
        <begin position="193"/>
        <end position="309"/>
    </location>
</feature>
<dbReference type="Pfam" id="PF23212">
    <property type="entry name" value="DUF7064"/>
    <property type="match status" value="1"/>
</dbReference>
<feature type="domain" description="DUF7065" evidence="2">
    <location>
        <begin position="151"/>
        <end position="188"/>
    </location>
</feature>
<name>A0A4P7IGQ1_9ACTN</name>
<dbReference type="InterPro" id="IPR055492">
    <property type="entry name" value="DUF7064"/>
</dbReference>
<accession>A0A4P7IGQ1</accession>
<dbReference type="KEGG" id="nsn:EXE58_11010"/>
<protein>
    <submittedName>
        <fullName evidence="3">Uncharacterized protein</fullName>
    </submittedName>
</protein>
<dbReference type="RefSeq" id="WP_135267931.1">
    <property type="nucleotide sequence ID" value="NZ_CP038436.1"/>
</dbReference>
<dbReference type="Pfam" id="PF23213">
    <property type="entry name" value="DUF7065"/>
    <property type="match status" value="1"/>
</dbReference>
<dbReference type="OrthoDB" id="7054648at2"/>
<dbReference type="InterPro" id="IPR055493">
    <property type="entry name" value="DUF7065"/>
</dbReference>
<evidence type="ECO:0000259" key="1">
    <source>
        <dbReference type="Pfam" id="PF23212"/>
    </source>
</evidence>
<evidence type="ECO:0000313" key="3">
    <source>
        <dbReference type="EMBL" id="QBX55940.1"/>
    </source>
</evidence>
<dbReference type="EMBL" id="CP038436">
    <property type="protein sequence ID" value="QBX55940.1"/>
    <property type="molecule type" value="Genomic_DNA"/>
</dbReference>
<dbReference type="AlphaFoldDB" id="A0A4P7IGQ1"/>
<dbReference type="Proteomes" id="UP000294853">
    <property type="component" value="Chromosome"/>
</dbReference>